<feature type="compositionally biased region" description="Acidic residues" evidence="1">
    <location>
        <begin position="27"/>
        <end position="49"/>
    </location>
</feature>
<evidence type="ECO:0000313" key="2">
    <source>
        <dbReference type="EMBL" id="KAF2259215.1"/>
    </source>
</evidence>
<feature type="compositionally biased region" description="Low complexity" evidence="1">
    <location>
        <begin position="208"/>
        <end position="221"/>
    </location>
</feature>
<sequence length="350" mass="38031">MPRRARNGRSFNYLLRRVPQDEKNDEKDDELSEELAEDEEDEDEDEEVEVPLGPPNVLPLLPAPPGQLIEPSLLPNPSEWPNVLPPLPAISNGRPDSSSIPGQPSSTPLAQSSLVIQSSFVSPSVPSSSQSAPTSLSSAVNSPPPQPDKSTSFISMTLSFSSSTTKSEQIKLETDIESLQTHSIVYQSPQYRTDVSTILITSTKNRSESTSSVRSESDSLSAPYTSSINEATVQATKVAQSTQVPLISPTAKGLLIGLGTLAADDGRATPDQYELPRDAFPSPRTERCVQILKIRVSISMPFNGDDNSTITCCGPQITRNEKLWHDEYISLGLSDCRLNPTEQQRAELSL</sequence>
<keyword evidence="3" id="KW-1185">Reference proteome</keyword>
<dbReference type="EMBL" id="ML986717">
    <property type="protein sequence ID" value="KAF2259215.1"/>
    <property type="molecule type" value="Genomic_DNA"/>
</dbReference>
<feature type="region of interest" description="Disordered" evidence="1">
    <location>
        <begin position="1"/>
        <end position="153"/>
    </location>
</feature>
<gene>
    <name evidence="2" type="ORF">CC78DRAFT_586202</name>
</gene>
<organism evidence="2 3">
    <name type="scientific">Lojkania enalia</name>
    <dbReference type="NCBI Taxonomy" id="147567"/>
    <lineage>
        <taxon>Eukaryota</taxon>
        <taxon>Fungi</taxon>
        <taxon>Dikarya</taxon>
        <taxon>Ascomycota</taxon>
        <taxon>Pezizomycotina</taxon>
        <taxon>Dothideomycetes</taxon>
        <taxon>Pleosporomycetidae</taxon>
        <taxon>Pleosporales</taxon>
        <taxon>Pleosporales incertae sedis</taxon>
        <taxon>Lojkania</taxon>
    </lineage>
</organism>
<evidence type="ECO:0000313" key="3">
    <source>
        <dbReference type="Proteomes" id="UP000800093"/>
    </source>
</evidence>
<comment type="caution">
    <text evidence="2">The sequence shown here is derived from an EMBL/GenBank/DDBJ whole genome shotgun (WGS) entry which is preliminary data.</text>
</comment>
<dbReference type="AlphaFoldDB" id="A0A9P4MVN7"/>
<reference evidence="3" key="1">
    <citation type="journal article" date="2020" name="Stud. Mycol.">
        <title>101 Dothideomycetes genomes: A test case for predicting lifestyles and emergence of pathogens.</title>
        <authorList>
            <person name="Haridas S."/>
            <person name="Albert R."/>
            <person name="Binder M."/>
            <person name="Bloem J."/>
            <person name="LaButti K."/>
            <person name="Salamov A."/>
            <person name="Andreopoulos B."/>
            <person name="Baker S."/>
            <person name="Barry K."/>
            <person name="Bills G."/>
            <person name="Bluhm B."/>
            <person name="Cannon C."/>
            <person name="Castanera R."/>
            <person name="Culley D."/>
            <person name="Daum C."/>
            <person name="Ezra D."/>
            <person name="Gonzalez J."/>
            <person name="Henrissat B."/>
            <person name="Kuo A."/>
            <person name="Liang C."/>
            <person name="Lipzen A."/>
            <person name="Lutzoni F."/>
            <person name="Magnuson J."/>
            <person name="Mondo S."/>
            <person name="Nolan M."/>
            <person name="Ohm R."/>
            <person name="Pangilinan J."/>
            <person name="Park H.-J."/>
            <person name="Ramirez L."/>
            <person name="Alfaro M."/>
            <person name="Sun H."/>
            <person name="Tritt A."/>
            <person name="Yoshinaga Y."/>
            <person name="Zwiers L.-H."/>
            <person name="Turgeon B."/>
            <person name="Goodwin S."/>
            <person name="Spatafora J."/>
            <person name="Crous P."/>
            <person name="Grigoriev I."/>
        </authorList>
    </citation>
    <scope>NUCLEOTIDE SEQUENCE [LARGE SCALE GENOMIC DNA]</scope>
    <source>
        <strain evidence="3">CBS 304.66</strain>
    </source>
</reference>
<proteinExistence type="predicted"/>
<feature type="compositionally biased region" description="Low complexity" evidence="1">
    <location>
        <begin position="118"/>
        <end position="140"/>
    </location>
</feature>
<dbReference type="Proteomes" id="UP000800093">
    <property type="component" value="Unassembled WGS sequence"/>
</dbReference>
<feature type="compositionally biased region" description="Pro residues" evidence="1">
    <location>
        <begin position="52"/>
        <end position="65"/>
    </location>
</feature>
<name>A0A9P4MVN7_9PLEO</name>
<evidence type="ECO:0000256" key="1">
    <source>
        <dbReference type="SAM" id="MobiDB-lite"/>
    </source>
</evidence>
<protein>
    <submittedName>
        <fullName evidence="2">Uncharacterized protein</fullName>
    </submittedName>
</protein>
<feature type="compositionally biased region" description="Polar residues" evidence="1">
    <location>
        <begin position="94"/>
        <end position="117"/>
    </location>
</feature>
<feature type="region of interest" description="Disordered" evidence="1">
    <location>
        <begin position="203"/>
        <end position="222"/>
    </location>
</feature>
<accession>A0A9P4MVN7</accession>